<dbReference type="AlphaFoldDB" id="A0A1I8IYU1"/>
<dbReference type="GO" id="GO:0003676">
    <property type="term" value="F:nucleic acid binding"/>
    <property type="evidence" value="ECO:0007669"/>
    <property type="project" value="InterPro"/>
</dbReference>
<keyword evidence="7" id="KW-0648">Protein biosynthesis</keyword>
<dbReference type="SUPFAM" id="SSF50249">
    <property type="entry name" value="Nucleic acid-binding proteins"/>
    <property type="match status" value="1"/>
</dbReference>
<dbReference type="InterPro" id="IPR013216">
    <property type="entry name" value="Methyltransf_11"/>
</dbReference>
<dbReference type="InterPro" id="IPR055135">
    <property type="entry name" value="PRMT_dom"/>
</dbReference>
<dbReference type="PRINTS" id="PR01042">
    <property type="entry name" value="TRNASYNTHASP"/>
</dbReference>
<dbReference type="Gene3D" id="2.70.160.11">
    <property type="entry name" value="Hnrnp arginine n-methyltransferase1"/>
    <property type="match status" value="1"/>
</dbReference>
<keyword evidence="8" id="KW-0030">Aminoacyl-tRNA synthetase</keyword>
<dbReference type="Pfam" id="PF01336">
    <property type="entry name" value="tRNA_anti-codon"/>
    <property type="match status" value="1"/>
</dbReference>
<evidence type="ECO:0000256" key="6">
    <source>
        <dbReference type="ARBA" id="ARBA00022840"/>
    </source>
</evidence>
<evidence type="ECO:0000256" key="10">
    <source>
        <dbReference type="SAM" id="MobiDB-lite"/>
    </source>
</evidence>
<evidence type="ECO:0000256" key="7">
    <source>
        <dbReference type="ARBA" id="ARBA00022917"/>
    </source>
</evidence>
<keyword evidence="4 9" id="KW-0949">S-adenosyl-L-methionine</keyword>
<feature type="region of interest" description="Disordered" evidence="10">
    <location>
        <begin position="54"/>
        <end position="80"/>
    </location>
</feature>
<dbReference type="InterPro" id="IPR006195">
    <property type="entry name" value="aa-tRNA-synth_II"/>
</dbReference>
<dbReference type="GO" id="GO:0016274">
    <property type="term" value="F:protein-arginine N-methyltransferase activity"/>
    <property type="evidence" value="ECO:0007669"/>
    <property type="project" value="InterPro"/>
</dbReference>
<dbReference type="GO" id="GO:0005739">
    <property type="term" value="C:mitochondrion"/>
    <property type="evidence" value="ECO:0007669"/>
    <property type="project" value="TreeGrafter"/>
</dbReference>
<dbReference type="InterPro" id="IPR045864">
    <property type="entry name" value="aa-tRNA-synth_II/BPL/LPL"/>
</dbReference>
<evidence type="ECO:0000256" key="4">
    <source>
        <dbReference type="ARBA" id="ARBA00022691"/>
    </source>
</evidence>
<dbReference type="InterPro" id="IPR004365">
    <property type="entry name" value="NA-bd_OB_tRNA"/>
</dbReference>
<dbReference type="CDD" id="cd02440">
    <property type="entry name" value="AdoMet_MTases"/>
    <property type="match status" value="1"/>
</dbReference>
<evidence type="ECO:0000313" key="12">
    <source>
        <dbReference type="Proteomes" id="UP000095280"/>
    </source>
</evidence>
<dbReference type="Pfam" id="PF08241">
    <property type="entry name" value="Methyltransf_11"/>
    <property type="match status" value="1"/>
</dbReference>
<dbReference type="WBParaSite" id="maker-uti_cns_0019032-snap-gene-0.1-mRNA-1">
    <property type="protein sequence ID" value="maker-uti_cns_0019032-snap-gene-0.1-mRNA-1"/>
    <property type="gene ID" value="maker-uti_cns_0019032-snap-gene-0.1"/>
</dbReference>
<keyword evidence="2 9" id="KW-0489">Methyltransferase</keyword>
<keyword evidence="3 9" id="KW-0808">Transferase</keyword>
<evidence type="ECO:0000256" key="3">
    <source>
        <dbReference type="ARBA" id="ARBA00022679"/>
    </source>
</evidence>
<dbReference type="PROSITE" id="PS50862">
    <property type="entry name" value="AA_TRNA_LIGASE_II"/>
    <property type="match status" value="1"/>
</dbReference>
<proteinExistence type="predicted"/>
<dbReference type="PANTHER" id="PTHR22594:SF34">
    <property type="entry name" value="ASPARAGINE--TRNA LIGASE, MITOCHONDRIAL-RELATED"/>
    <property type="match status" value="1"/>
</dbReference>
<dbReference type="GO" id="GO:0032259">
    <property type="term" value="P:methylation"/>
    <property type="evidence" value="ECO:0007669"/>
    <property type="project" value="UniProtKB-KW"/>
</dbReference>
<dbReference type="Proteomes" id="UP000095280">
    <property type="component" value="Unplaced"/>
</dbReference>
<evidence type="ECO:0000313" key="13">
    <source>
        <dbReference type="WBParaSite" id="maker-uti_cns_0019032-snap-gene-0.1-mRNA-1"/>
    </source>
</evidence>
<dbReference type="InterPro" id="IPR012340">
    <property type="entry name" value="NA-bd_OB-fold"/>
</dbReference>
<dbReference type="PANTHER" id="PTHR22594">
    <property type="entry name" value="ASPARTYL/LYSYL-TRNA SYNTHETASE"/>
    <property type="match status" value="1"/>
</dbReference>
<dbReference type="GO" id="GO:0006421">
    <property type="term" value="P:asparaginyl-tRNA aminoacylation"/>
    <property type="evidence" value="ECO:0007669"/>
    <property type="project" value="TreeGrafter"/>
</dbReference>
<dbReference type="Pfam" id="PF00152">
    <property type="entry name" value="tRNA-synt_2"/>
    <property type="match status" value="1"/>
</dbReference>
<evidence type="ECO:0000256" key="8">
    <source>
        <dbReference type="ARBA" id="ARBA00023146"/>
    </source>
</evidence>
<dbReference type="Pfam" id="PF22528">
    <property type="entry name" value="PRMT_C"/>
    <property type="match status" value="1"/>
</dbReference>
<dbReference type="InterPro" id="IPR002312">
    <property type="entry name" value="Asp/Asn-tRNA-synth_IIb"/>
</dbReference>
<keyword evidence="6" id="KW-0067">ATP-binding</keyword>
<sequence length="883" mass="97093">NAIPISSWFSDSSDTALLALLPVLDSLRFVNDETADRIASFELAPKQQHAVSLAKQSRSCSRSPIGRQSETGNANPNGTCSDRVDKQDAAYFDSYQCLEVHATMLADRVRTLAYRLALMRAYRLVYRRVGIDIGCGSGILTHFACEAGARVVYGLEAAAGMCSVAREFLRANGHLDSGKAVVIGCRAESLNELPCDGGRAEFLVSEWMGYCLLYENMLSSVLDARDRLLREIDDGFEVQMFPNRARLFIAGYTCGDQPDADNSSVLDEDMDSLGRLYGCNMTPIVDAIERQKRSRPSVALVEDTSHLITDSTTLFCLNLASLTKSELASGQATSGKFQLDAIQCANLDAFCLWFDVEFPGSNTRLSTSPFSEPTHWQQTLVWLPRSVPVSIDSRLSGQVCLCPNRLNCRDLDIEVTLLPVGIKDGLVESLDDIDAAAIVWRRCFSGSSRRVCLKQTFIEHSSQLANCENRADTQEGFEETGEVSLVGWVRSLRRQKKVSFIELGDGTTHKTLQIVVSPSELLPADVSADTCLRVVGRLSATDRAANGLELRASSLAVTGPADRASGLSFHHEQRPDTARQSPHLRPRLAGFQAVCRLRAALNRALRSALDERHYLEVEAPVLTSNDCEGAGETFRLADSESFFRSPVHLTVSSQLHLEALALGLSRVYCLGRAFRAEKSLTTYHLAEFSMLEAEATELDSTDALCNHVEWLLKTAVNCVISQCPEDLSKLANHEDSDSGNNLSAIENLLSKSFARLTFADAVKALMEKTSEFKVPPTMGMSDLRREHELALVQLCDNIPVFVTDFPVKSRPFYCAESSPGLSASFDLLLPGVGEVLGGSVRESDSTRLNQSIKRHQLLESSVERLHWYLELRRFGSAPHGGYG</sequence>
<dbReference type="Gene3D" id="3.30.930.10">
    <property type="entry name" value="Bira Bifunctional Protein, Domain 2"/>
    <property type="match status" value="1"/>
</dbReference>
<dbReference type="CDD" id="cd04318">
    <property type="entry name" value="EcAsnRS_like_N"/>
    <property type="match status" value="1"/>
</dbReference>
<keyword evidence="5" id="KW-0547">Nucleotide-binding</keyword>
<evidence type="ECO:0000256" key="1">
    <source>
        <dbReference type="ARBA" id="ARBA00022598"/>
    </source>
</evidence>
<evidence type="ECO:0000256" key="2">
    <source>
        <dbReference type="ARBA" id="ARBA00022603"/>
    </source>
</evidence>
<dbReference type="Gene3D" id="2.40.50.140">
    <property type="entry name" value="Nucleic acid-binding proteins"/>
    <property type="match status" value="1"/>
</dbReference>
<protein>
    <submittedName>
        <fullName evidence="13">AA_TRNA_LIGASE_II domain-containing protein</fullName>
    </submittedName>
</protein>
<evidence type="ECO:0000256" key="9">
    <source>
        <dbReference type="PROSITE-ProRule" id="PRU01015"/>
    </source>
</evidence>
<dbReference type="InterPro" id="IPR029063">
    <property type="entry name" value="SAM-dependent_MTases_sf"/>
</dbReference>
<evidence type="ECO:0000259" key="11">
    <source>
        <dbReference type="PROSITE" id="PS50862"/>
    </source>
</evidence>
<reference evidence="13" key="1">
    <citation type="submission" date="2016-11" db="UniProtKB">
        <authorList>
            <consortium name="WormBaseParasite"/>
        </authorList>
    </citation>
    <scope>IDENTIFICATION</scope>
</reference>
<dbReference type="SUPFAM" id="SSF55681">
    <property type="entry name" value="Class II aaRS and biotin synthetases"/>
    <property type="match status" value="1"/>
</dbReference>
<dbReference type="InterPro" id="IPR004364">
    <property type="entry name" value="Aa-tRNA-synt_II"/>
</dbReference>
<keyword evidence="1" id="KW-0436">Ligase</keyword>
<keyword evidence="12" id="KW-1185">Reference proteome</keyword>
<accession>A0A1I8IYU1</accession>
<dbReference type="Gene3D" id="3.40.50.150">
    <property type="entry name" value="Vaccinia Virus protein VP39"/>
    <property type="match status" value="1"/>
</dbReference>
<dbReference type="GO" id="GO:0005524">
    <property type="term" value="F:ATP binding"/>
    <property type="evidence" value="ECO:0007669"/>
    <property type="project" value="UniProtKB-KW"/>
</dbReference>
<feature type="domain" description="Aminoacyl-transfer RNA synthetases class-II family profile" evidence="11">
    <location>
        <begin position="596"/>
        <end position="694"/>
    </location>
</feature>
<evidence type="ECO:0000256" key="5">
    <source>
        <dbReference type="ARBA" id="ARBA00022741"/>
    </source>
</evidence>
<dbReference type="GO" id="GO:0004816">
    <property type="term" value="F:asparagine-tRNA ligase activity"/>
    <property type="evidence" value="ECO:0007669"/>
    <property type="project" value="TreeGrafter"/>
</dbReference>
<dbReference type="InterPro" id="IPR025799">
    <property type="entry name" value="Arg_MeTrfase"/>
</dbReference>
<dbReference type="SUPFAM" id="SSF53335">
    <property type="entry name" value="S-adenosyl-L-methionine-dependent methyltransferases"/>
    <property type="match status" value="1"/>
</dbReference>
<name>A0A1I8IYU1_9PLAT</name>
<dbReference type="PROSITE" id="PS51678">
    <property type="entry name" value="SAM_MT_PRMT"/>
    <property type="match status" value="1"/>
</dbReference>
<organism evidence="12 13">
    <name type="scientific">Macrostomum lignano</name>
    <dbReference type="NCBI Taxonomy" id="282301"/>
    <lineage>
        <taxon>Eukaryota</taxon>
        <taxon>Metazoa</taxon>
        <taxon>Spiralia</taxon>
        <taxon>Lophotrochozoa</taxon>
        <taxon>Platyhelminthes</taxon>
        <taxon>Rhabditophora</taxon>
        <taxon>Macrostomorpha</taxon>
        <taxon>Macrostomida</taxon>
        <taxon>Macrostomidae</taxon>
        <taxon>Macrostomum</taxon>
    </lineage>
</organism>